<feature type="transmembrane region" description="Helical" evidence="11">
    <location>
        <begin position="83"/>
        <end position="104"/>
    </location>
</feature>
<feature type="transmembrane region" description="Helical" evidence="11">
    <location>
        <begin position="43"/>
        <end position="63"/>
    </location>
</feature>
<dbReference type="PANTHER" id="PTHR37468:SF1">
    <property type="entry name" value="SULFATE TRANSPORTER CYSZ"/>
    <property type="match status" value="1"/>
</dbReference>
<evidence type="ECO:0000256" key="5">
    <source>
        <dbReference type="ARBA" id="ARBA00022605"/>
    </source>
</evidence>
<keyword evidence="10 11" id="KW-0198">Cysteine biosynthesis</keyword>
<evidence type="ECO:0000313" key="12">
    <source>
        <dbReference type="EMBL" id="ALK44174.1"/>
    </source>
</evidence>
<evidence type="ECO:0000256" key="10">
    <source>
        <dbReference type="ARBA" id="ARBA00023192"/>
    </source>
</evidence>
<feature type="transmembrane region" description="Helical" evidence="11">
    <location>
        <begin position="171"/>
        <end position="198"/>
    </location>
</feature>
<dbReference type="AlphaFoldDB" id="A0A0P0LXP5"/>
<keyword evidence="4 11" id="KW-0997">Cell inner membrane</keyword>
<reference evidence="12" key="1">
    <citation type="submission" date="2015-08" db="EMBL/GenBank/DDBJ databases">
        <title>Partial sequence of psychrophilic Colwellia sp.</title>
        <authorList>
            <person name="Pankowski J.A."/>
            <person name="Leong J.S."/>
            <person name="Nano F.E."/>
        </authorList>
    </citation>
    <scope>NUCLEOTIDE SEQUENCE</scope>
    <source>
        <strain evidence="12">C1</strain>
    </source>
</reference>
<evidence type="ECO:0000256" key="9">
    <source>
        <dbReference type="ARBA" id="ARBA00023136"/>
    </source>
</evidence>
<dbReference type="PANTHER" id="PTHR37468">
    <property type="entry name" value="SULFATE TRANSPORTER CYSZ"/>
    <property type="match status" value="1"/>
</dbReference>
<evidence type="ECO:0000256" key="1">
    <source>
        <dbReference type="ARBA" id="ARBA00004141"/>
    </source>
</evidence>
<dbReference type="InterPro" id="IPR050480">
    <property type="entry name" value="CysZ-like"/>
</dbReference>
<comment type="function">
    <text evidence="11">High affinity, high specificity proton-dependent sulfate transporter, which mediates sulfate uptake. Provides the sulfur source for the cysteine synthesis pathway.</text>
</comment>
<accession>A0A0P0LXP5</accession>
<proteinExistence type="inferred from homology"/>
<organism evidence="12">
    <name type="scientific">Colwellia sp. C1</name>
    <dbReference type="NCBI Taxonomy" id="1737566"/>
    <lineage>
        <taxon>Bacteria</taxon>
        <taxon>Pseudomonadati</taxon>
        <taxon>Pseudomonadota</taxon>
        <taxon>Gammaproteobacteria</taxon>
        <taxon>Alteromonadales</taxon>
        <taxon>Colwelliaceae</taxon>
        <taxon>Colwellia</taxon>
    </lineage>
</organism>
<evidence type="ECO:0000256" key="4">
    <source>
        <dbReference type="ARBA" id="ARBA00022519"/>
    </source>
</evidence>
<sequence>MTDLKKAKNHPHCNQKKQAVADSGIGYFFKGFELIQLKGIRRFVLIPLLINFLFFSTAFYFIFTELEYYMAILTGWLPSWLNWLSSVLWPMAVITILIIFSFIFSTGANWLAAPFNGLLSEKIELLLLQKKLKDKAVDEPTVNDGMMDIVKDIPRTLDRELQKLTYYLPRAIGFFILLWILPVIGQVMWFLFVAWMMAVQYKDYPFDNHKIPFSVMKQTIKQQKSLSYSFGVSVTVFSMLPLVNLIVMPVAICGATALWVDHYRDDFIDSVVKKNS</sequence>
<dbReference type="EMBL" id="KT428294">
    <property type="protein sequence ID" value="ALK44174.1"/>
    <property type="molecule type" value="Genomic_DNA"/>
</dbReference>
<protein>
    <recommendedName>
        <fullName evidence="11">Sulfate transporter CysZ</fullName>
    </recommendedName>
</protein>
<dbReference type="InterPro" id="IPR059112">
    <property type="entry name" value="CysZ/EI24"/>
</dbReference>
<dbReference type="HAMAP" id="MF_00468">
    <property type="entry name" value="CysZ"/>
    <property type="match status" value="1"/>
</dbReference>
<keyword evidence="6 11" id="KW-0812">Transmembrane</keyword>
<evidence type="ECO:0000256" key="6">
    <source>
        <dbReference type="ARBA" id="ARBA00022692"/>
    </source>
</evidence>
<keyword evidence="9 11" id="KW-0472">Membrane</keyword>
<dbReference type="Pfam" id="PF07264">
    <property type="entry name" value="EI24"/>
    <property type="match status" value="1"/>
</dbReference>
<comment type="similarity">
    <text evidence="11">Belongs to the CysZ family.</text>
</comment>
<comment type="subcellular location">
    <subcellularLocation>
        <location evidence="11">Cell inner membrane</location>
        <topology evidence="11">Multi-pass membrane protein</topology>
    </subcellularLocation>
    <subcellularLocation>
        <location evidence="1">Membrane</location>
        <topology evidence="1">Multi-pass membrane protein</topology>
    </subcellularLocation>
</comment>
<evidence type="ECO:0000256" key="8">
    <source>
        <dbReference type="ARBA" id="ARBA00023032"/>
    </source>
</evidence>
<feature type="transmembrane region" description="Helical" evidence="11">
    <location>
        <begin position="236"/>
        <end position="260"/>
    </location>
</feature>
<evidence type="ECO:0000256" key="2">
    <source>
        <dbReference type="ARBA" id="ARBA00022448"/>
    </source>
</evidence>
<dbReference type="NCBIfam" id="NF003433">
    <property type="entry name" value="PRK04949.1"/>
    <property type="match status" value="1"/>
</dbReference>
<keyword evidence="7 11" id="KW-1133">Transmembrane helix</keyword>
<evidence type="ECO:0000256" key="7">
    <source>
        <dbReference type="ARBA" id="ARBA00022989"/>
    </source>
</evidence>
<keyword evidence="5 11" id="KW-0028">Amino-acid biosynthesis</keyword>
<dbReference type="GO" id="GO:0019344">
    <property type="term" value="P:cysteine biosynthetic process"/>
    <property type="evidence" value="ECO:0007669"/>
    <property type="project" value="UniProtKB-UniRule"/>
</dbReference>
<dbReference type="GO" id="GO:0005886">
    <property type="term" value="C:plasma membrane"/>
    <property type="evidence" value="ECO:0007669"/>
    <property type="project" value="UniProtKB-SubCell"/>
</dbReference>
<dbReference type="GO" id="GO:0009675">
    <property type="term" value="F:high-affinity sulfate:proton symporter activity"/>
    <property type="evidence" value="ECO:0007669"/>
    <property type="project" value="TreeGrafter"/>
</dbReference>
<keyword evidence="2 11" id="KW-0813">Transport</keyword>
<evidence type="ECO:0000256" key="11">
    <source>
        <dbReference type="HAMAP-Rule" id="MF_00468"/>
    </source>
</evidence>
<keyword evidence="8 11" id="KW-0764">Sulfate transport</keyword>
<evidence type="ECO:0000256" key="3">
    <source>
        <dbReference type="ARBA" id="ARBA00022475"/>
    </source>
</evidence>
<gene>
    <name evidence="11" type="primary">cysZ</name>
</gene>
<dbReference type="InterPro" id="IPR022985">
    <property type="entry name" value="Sulfate_CysZ"/>
</dbReference>
<dbReference type="GO" id="GO:0000103">
    <property type="term" value="P:sulfate assimilation"/>
    <property type="evidence" value="ECO:0007669"/>
    <property type="project" value="InterPro"/>
</dbReference>
<name>A0A0P0LXP5_9GAMM</name>
<keyword evidence="3 11" id="KW-1003">Cell membrane</keyword>